<reference evidence="1 2" key="1">
    <citation type="submission" date="2012-10" db="EMBL/GenBank/DDBJ databases">
        <authorList>
            <person name="Harkins D.M."/>
            <person name="Durkin A.S."/>
            <person name="Brinkac L.M."/>
            <person name="Haft D.H."/>
            <person name="Selengut J.D."/>
            <person name="Sanka R."/>
            <person name="DePew J."/>
            <person name="Purushe J."/>
            <person name="Chanthongthip A."/>
            <person name="Lattana O."/>
            <person name="Phetsouvanh R."/>
            <person name="Newton P.N."/>
            <person name="Vinetz J.M."/>
            <person name="Sutton G.G."/>
            <person name="Nierman W.C."/>
            <person name="Fouts D.E."/>
        </authorList>
    </citation>
    <scope>NUCLEOTIDE SEQUENCE [LARGE SCALE GENOMIC DNA]</scope>
    <source>
        <strain evidence="1 2">UI 12758</strain>
    </source>
</reference>
<name>A0A0E2DAB8_LEPIR</name>
<dbReference type="AlphaFoldDB" id="A0A0E2DAB8"/>
<protein>
    <submittedName>
        <fullName evidence="1">Uncharacterized protein</fullName>
    </submittedName>
</protein>
<proteinExistence type="predicted"/>
<comment type="caution">
    <text evidence="1">The sequence shown here is derived from an EMBL/GenBank/DDBJ whole genome shotgun (WGS) entry which is preliminary data.</text>
</comment>
<dbReference type="EMBL" id="AHNR02000010">
    <property type="protein sequence ID" value="EKR56881.1"/>
    <property type="molecule type" value="Genomic_DNA"/>
</dbReference>
<organism evidence="1 2">
    <name type="scientific">Leptospira interrogans str. UI 12758</name>
    <dbReference type="NCBI Taxonomy" id="1049938"/>
    <lineage>
        <taxon>Bacteria</taxon>
        <taxon>Pseudomonadati</taxon>
        <taxon>Spirochaetota</taxon>
        <taxon>Spirochaetia</taxon>
        <taxon>Leptospirales</taxon>
        <taxon>Leptospiraceae</taxon>
        <taxon>Leptospira</taxon>
    </lineage>
</organism>
<dbReference type="Proteomes" id="UP000001340">
    <property type="component" value="Unassembled WGS sequence"/>
</dbReference>
<sequence>MLSGTVTSPNNESMQERERSVIYREKQVRKKQFILKDRLIKDKLITGF</sequence>
<evidence type="ECO:0000313" key="2">
    <source>
        <dbReference type="Proteomes" id="UP000001340"/>
    </source>
</evidence>
<accession>A0A0E2DAB8</accession>
<gene>
    <name evidence="1" type="ORF">LEP1GSC105_4124</name>
</gene>
<evidence type="ECO:0000313" key="1">
    <source>
        <dbReference type="EMBL" id="EKR56881.1"/>
    </source>
</evidence>